<dbReference type="AlphaFoldDB" id="A0A972J905"/>
<comment type="subcellular location">
    <subcellularLocation>
        <location evidence="1">Cell outer membrane</location>
    </subcellularLocation>
</comment>
<accession>A0A972J905</accession>
<dbReference type="InterPro" id="IPR006665">
    <property type="entry name" value="OmpA-like"/>
</dbReference>
<dbReference type="PANTHER" id="PTHR30329">
    <property type="entry name" value="STATOR ELEMENT OF FLAGELLAR MOTOR COMPLEX"/>
    <property type="match status" value="1"/>
</dbReference>
<feature type="domain" description="OmpA-like" evidence="6">
    <location>
        <begin position="61"/>
        <end position="178"/>
    </location>
</feature>
<dbReference type="Gene3D" id="3.30.1330.60">
    <property type="entry name" value="OmpA-like domain"/>
    <property type="match status" value="1"/>
</dbReference>
<dbReference type="InterPro" id="IPR006664">
    <property type="entry name" value="OMP_bac"/>
</dbReference>
<keyword evidence="3" id="KW-0998">Cell outer membrane</keyword>
<dbReference type="PROSITE" id="PS51257">
    <property type="entry name" value="PROKAR_LIPOPROTEIN"/>
    <property type="match status" value="1"/>
</dbReference>
<dbReference type="RefSeq" id="WP_168988646.1">
    <property type="nucleotide sequence ID" value="NZ_CAWPHM010000313.1"/>
</dbReference>
<gene>
    <name evidence="7" type="ORF">GPA21_13380</name>
</gene>
<evidence type="ECO:0000256" key="1">
    <source>
        <dbReference type="ARBA" id="ARBA00004442"/>
    </source>
</evidence>
<dbReference type="Pfam" id="PF00691">
    <property type="entry name" value="OmpA"/>
    <property type="match status" value="1"/>
</dbReference>
<dbReference type="GO" id="GO:0009279">
    <property type="term" value="C:cell outer membrane"/>
    <property type="evidence" value="ECO:0007669"/>
    <property type="project" value="UniProtKB-SubCell"/>
</dbReference>
<evidence type="ECO:0000256" key="3">
    <source>
        <dbReference type="ARBA" id="ARBA00023237"/>
    </source>
</evidence>
<dbReference type="SUPFAM" id="SSF103088">
    <property type="entry name" value="OmpA-like"/>
    <property type="match status" value="1"/>
</dbReference>
<keyword evidence="5" id="KW-0732">Signal</keyword>
<keyword evidence="2 4" id="KW-0472">Membrane</keyword>
<evidence type="ECO:0000256" key="5">
    <source>
        <dbReference type="SAM" id="SignalP"/>
    </source>
</evidence>
<name>A0A972J905_9RHOO</name>
<dbReference type="CDD" id="cd07185">
    <property type="entry name" value="OmpA_C-like"/>
    <property type="match status" value="1"/>
</dbReference>
<dbReference type="PANTHER" id="PTHR30329:SF21">
    <property type="entry name" value="LIPOPROTEIN YIAD-RELATED"/>
    <property type="match status" value="1"/>
</dbReference>
<dbReference type="PRINTS" id="PR01021">
    <property type="entry name" value="OMPADOMAIN"/>
</dbReference>
<dbReference type="InterPro" id="IPR036737">
    <property type="entry name" value="OmpA-like_sf"/>
</dbReference>
<dbReference type="Proteomes" id="UP000599523">
    <property type="component" value="Unassembled WGS sequence"/>
</dbReference>
<evidence type="ECO:0000256" key="2">
    <source>
        <dbReference type="ARBA" id="ARBA00023136"/>
    </source>
</evidence>
<reference evidence="7" key="1">
    <citation type="submission" date="2019-12" db="EMBL/GenBank/DDBJ databases">
        <title>Comparative genomics gives insights into the taxonomy of the Azoarcus-Aromatoleum group and reveals separate origins of nif in the plant-associated Azoarcus and non-plant-associated Aromatoleum sub-groups.</title>
        <authorList>
            <person name="Lafos M."/>
            <person name="Maluk M."/>
            <person name="Batista M."/>
            <person name="Junghare M."/>
            <person name="Carmona M."/>
            <person name="Faoro H."/>
            <person name="Cruz L.M."/>
            <person name="Battistoni F."/>
            <person name="De Souza E."/>
            <person name="Pedrosa F."/>
            <person name="Chen W.-M."/>
            <person name="Poole P.S."/>
            <person name="Dixon R.A."/>
            <person name="James E.K."/>
        </authorList>
    </citation>
    <scope>NUCLEOTIDE SEQUENCE</scope>
    <source>
        <strain evidence="7">NSC3</strain>
    </source>
</reference>
<keyword evidence="8" id="KW-1185">Reference proteome</keyword>
<evidence type="ECO:0000313" key="7">
    <source>
        <dbReference type="EMBL" id="NMG03951.1"/>
    </source>
</evidence>
<protein>
    <submittedName>
        <fullName evidence="7">OmpA family protein</fullName>
    </submittedName>
</protein>
<evidence type="ECO:0000313" key="8">
    <source>
        <dbReference type="Proteomes" id="UP000599523"/>
    </source>
</evidence>
<dbReference type="EMBL" id="WTVM01000084">
    <property type="protein sequence ID" value="NMG03951.1"/>
    <property type="molecule type" value="Genomic_DNA"/>
</dbReference>
<dbReference type="InterPro" id="IPR050330">
    <property type="entry name" value="Bact_OuterMem_StrucFunc"/>
</dbReference>
<sequence length="178" mass="19097">MFRNSFVTVALVALLSACATLPGQYATTPATVSEPSWVEERATLEASINTHPEFDAIAMDDGGLLIRLPAAEGFATGETDPTPPLRRLLAEISPLLQTFPDTDLLVLGHTDSIGSELYNLRLSIGRAEAVMDVLRSHGVSLARLTADGRGEAEPIADNAPPEGRAINRRVEIVVRPRD</sequence>
<feature type="chain" id="PRO_5036780543" evidence="5">
    <location>
        <begin position="20"/>
        <end position="178"/>
    </location>
</feature>
<feature type="signal peptide" evidence="5">
    <location>
        <begin position="1"/>
        <end position="19"/>
    </location>
</feature>
<proteinExistence type="predicted"/>
<evidence type="ECO:0000259" key="6">
    <source>
        <dbReference type="PROSITE" id="PS51123"/>
    </source>
</evidence>
<dbReference type="PROSITE" id="PS51123">
    <property type="entry name" value="OMPA_2"/>
    <property type="match status" value="1"/>
</dbReference>
<organism evidence="7 8">
    <name type="scientific">Azoarcus taiwanensis</name>
    <dbReference type="NCBI Taxonomy" id="666964"/>
    <lineage>
        <taxon>Bacteria</taxon>
        <taxon>Pseudomonadati</taxon>
        <taxon>Pseudomonadota</taxon>
        <taxon>Betaproteobacteria</taxon>
        <taxon>Rhodocyclales</taxon>
        <taxon>Zoogloeaceae</taxon>
        <taxon>Azoarcus</taxon>
    </lineage>
</organism>
<evidence type="ECO:0000256" key="4">
    <source>
        <dbReference type="PROSITE-ProRule" id="PRU00473"/>
    </source>
</evidence>
<comment type="caution">
    <text evidence="7">The sequence shown here is derived from an EMBL/GenBank/DDBJ whole genome shotgun (WGS) entry which is preliminary data.</text>
</comment>